<dbReference type="SUPFAM" id="SSF56935">
    <property type="entry name" value="Porins"/>
    <property type="match status" value="1"/>
</dbReference>
<keyword evidence="4" id="KW-0410">Iron transport</keyword>
<keyword evidence="6 14" id="KW-0732">Signal</keyword>
<dbReference type="InterPro" id="IPR000531">
    <property type="entry name" value="Beta-barrel_TonB"/>
</dbReference>
<reference evidence="17" key="1">
    <citation type="submission" date="2015-10" db="EMBL/GenBank/DDBJ databases">
        <title>Draft genome sequence of Salegentibacter mishustinae KCTC 12263.</title>
        <authorList>
            <person name="Lin W."/>
            <person name="Zheng Q."/>
        </authorList>
    </citation>
    <scope>NUCLEOTIDE SEQUENCE [LARGE SCALE GENOMIC DNA]</scope>
    <source>
        <strain evidence="17">KCTC 12263</strain>
    </source>
</reference>
<sequence>MEKKILALLCLFFAGNLFSQENQFKILKTNSTEIVAGASISSASGVVEVSDKDGIFSLDAEDLPGSFQISALGYETLKVNLSASESLQEIYLSPGSENLSEVVVRSTVIPKTLRKVPASVNLVTETDFKRTDATNVLETFNTVPGMYVNQGALNTNKINIRGIGARSQYSTNRIQAYFDGIPLTTAEGELTLDDFDQESLDRIEVIKGPTSSIYGAGLGGSINLYSKQPEREEARLSAKTQFGSFNTQKQVYQASNTTKNSSLFATFTNLTSDGYRDNGNYDRKSALVNGSLKTSENGSLSYLANFTRLKAFIPSSLNEEDLRNNPEKAAFTWGQAQGYESYDKGMLGGSYTHSLFENFSNITSIFLSFRDAYEPRPFDILKEERVSAGVRTKFNLNTQIFELPSEISFGAEYYNEWYETGTFQNLYEDFPGEGSVLGERLSNNEQDRNYANFFAQVNLEFTEKWNLEAGFNINTTNYSLTDLYTQDEVDQTGEYGFDTVFSPRIGTSYEIGEGKNIYASISHGFSTPTVAETLTPEGQINTNLEPETGINYEAGFKGNWLQNKLYTEISVYSIQIDNLLVAQRVGEDQYVGINAGKTNHNGIEFLTNYRFLVGPGISIKPYVNGAFNFFEFDEFVNNDEDFSGNELPGVPKYTLNLGVDIQSESGFEFFGNYRNVGEIPLDDANSGYTDRYSLLNFKAGYTFNVFQDLNLNLYGGVNNALDENYAASIVTNAVGFGGSAPRYYYPGNPRNYFGGLQLNYIF</sequence>
<feature type="signal peptide" evidence="14">
    <location>
        <begin position="1"/>
        <end position="19"/>
    </location>
</feature>
<evidence type="ECO:0000256" key="4">
    <source>
        <dbReference type="ARBA" id="ARBA00022496"/>
    </source>
</evidence>
<keyword evidence="8" id="KW-0406">Ion transport</keyword>
<dbReference type="GO" id="GO:0009279">
    <property type="term" value="C:cell outer membrane"/>
    <property type="evidence" value="ECO:0007669"/>
    <property type="project" value="UniProtKB-SubCell"/>
</dbReference>
<gene>
    <name evidence="17" type="ORF">APR42_00525</name>
</gene>
<evidence type="ECO:0000256" key="13">
    <source>
        <dbReference type="RuleBase" id="RU003357"/>
    </source>
</evidence>
<name>A0A0Q9ZBG5_9FLAO</name>
<organism evidence="17 18">
    <name type="scientific">Salegentibacter mishustinae</name>
    <dbReference type="NCBI Taxonomy" id="270918"/>
    <lineage>
        <taxon>Bacteria</taxon>
        <taxon>Pseudomonadati</taxon>
        <taxon>Bacteroidota</taxon>
        <taxon>Flavobacteriia</taxon>
        <taxon>Flavobacteriales</taxon>
        <taxon>Flavobacteriaceae</taxon>
        <taxon>Salegentibacter</taxon>
    </lineage>
</organism>
<dbReference type="InterPro" id="IPR036942">
    <property type="entry name" value="Beta-barrel_TonB_sf"/>
</dbReference>
<dbReference type="PANTHER" id="PTHR32552">
    <property type="entry name" value="FERRICHROME IRON RECEPTOR-RELATED"/>
    <property type="match status" value="1"/>
</dbReference>
<evidence type="ECO:0000256" key="10">
    <source>
        <dbReference type="ARBA" id="ARBA00023136"/>
    </source>
</evidence>
<comment type="similarity">
    <text evidence="12 13">Belongs to the TonB-dependent receptor family.</text>
</comment>
<evidence type="ECO:0000256" key="8">
    <source>
        <dbReference type="ARBA" id="ARBA00023065"/>
    </source>
</evidence>
<keyword evidence="11 12" id="KW-0998">Cell outer membrane</keyword>
<feature type="domain" description="TonB-dependent receptor-like beta-barrel" evidence="15">
    <location>
        <begin position="265"/>
        <end position="719"/>
    </location>
</feature>
<evidence type="ECO:0000256" key="3">
    <source>
        <dbReference type="ARBA" id="ARBA00022452"/>
    </source>
</evidence>
<dbReference type="Proteomes" id="UP000051643">
    <property type="component" value="Unassembled WGS sequence"/>
</dbReference>
<protein>
    <submittedName>
        <fullName evidence="17">TonB-dependent receptor</fullName>
    </submittedName>
</protein>
<evidence type="ECO:0000256" key="14">
    <source>
        <dbReference type="SAM" id="SignalP"/>
    </source>
</evidence>
<dbReference type="InterPro" id="IPR012910">
    <property type="entry name" value="Plug_dom"/>
</dbReference>
<dbReference type="EMBL" id="LKTP01000001">
    <property type="protein sequence ID" value="KRG30381.1"/>
    <property type="molecule type" value="Genomic_DNA"/>
</dbReference>
<dbReference type="Pfam" id="PF07715">
    <property type="entry name" value="Plug"/>
    <property type="match status" value="1"/>
</dbReference>
<keyword evidence="5 12" id="KW-0812">Transmembrane</keyword>
<evidence type="ECO:0000256" key="5">
    <source>
        <dbReference type="ARBA" id="ARBA00022692"/>
    </source>
</evidence>
<dbReference type="STRING" id="270918.APR42_00525"/>
<evidence type="ECO:0000256" key="6">
    <source>
        <dbReference type="ARBA" id="ARBA00022729"/>
    </source>
</evidence>
<evidence type="ECO:0000259" key="16">
    <source>
        <dbReference type="Pfam" id="PF07715"/>
    </source>
</evidence>
<evidence type="ECO:0000259" key="15">
    <source>
        <dbReference type="Pfam" id="PF00593"/>
    </source>
</evidence>
<dbReference type="InterPro" id="IPR037066">
    <property type="entry name" value="Plug_dom_sf"/>
</dbReference>
<proteinExistence type="inferred from homology"/>
<dbReference type="Gene3D" id="2.40.170.20">
    <property type="entry name" value="TonB-dependent receptor, beta-barrel domain"/>
    <property type="match status" value="1"/>
</dbReference>
<dbReference type="GO" id="GO:0015344">
    <property type="term" value="F:siderophore uptake transmembrane transporter activity"/>
    <property type="evidence" value="ECO:0007669"/>
    <property type="project" value="TreeGrafter"/>
</dbReference>
<keyword evidence="17" id="KW-0675">Receptor</keyword>
<keyword evidence="10 12" id="KW-0472">Membrane</keyword>
<accession>A0A0Q9ZBG5</accession>
<evidence type="ECO:0000256" key="7">
    <source>
        <dbReference type="ARBA" id="ARBA00023004"/>
    </source>
</evidence>
<dbReference type="InterPro" id="IPR039426">
    <property type="entry name" value="TonB-dep_rcpt-like"/>
</dbReference>
<evidence type="ECO:0000313" key="18">
    <source>
        <dbReference type="Proteomes" id="UP000051643"/>
    </source>
</evidence>
<evidence type="ECO:0000256" key="2">
    <source>
        <dbReference type="ARBA" id="ARBA00022448"/>
    </source>
</evidence>
<feature type="chain" id="PRO_5006389281" evidence="14">
    <location>
        <begin position="20"/>
        <end position="762"/>
    </location>
</feature>
<evidence type="ECO:0000256" key="11">
    <source>
        <dbReference type="ARBA" id="ARBA00023237"/>
    </source>
</evidence>
<dbReference type="CDD" id="cd01347">
    <property type="entry name" value="ligand_gated_channel"/>
    <property type="match status" value="1"/>
</dbReference>
<dbReference type="AlphaFoldDB" id="A0A0Q9ZBG5"/>
<evidence type="ECO:0000313" key="17">
    <source>
        <dbReference type="EMBL" id="KRG30381.1"/>
    </source>
</evidence>
<evidence type="ECO:0000256" key="12">
    <source>
        <dbReference type="PROSITE-ProRule" id="PRU01360"/>
    </source>
</evidence>
<dbReference type="RefSeq" id="WP_057480213.1">
    <property type="nucleotide sequence ID" value="NZ_BMWR01000002.1"/>
</dbReference>
<keyword evidence="9 13" id="KW-0798">TonB box</keyword>
<feature type="domain" description="TonB-dependent receptor plug" evidence="16">
    <location>
        <begin position="113"/>
        <end position="218"/>
    </location>
</feature>
<keyword evidence="3 12" id="KW-1134">Transmembrane beta strand</keyword>
<evidence type="ECO:0000256" key="9">
    <source>
        <dbReference type="ARBA" id="ARBA00023077"/>
    </source>
</evidence>
<evidence type="ECO:0000256" key="1">
    <source>
        <dbReference type="ARBA" id="ARBA00004571"/>
    </source>
</evidence>
<dbReference type="Gene3D" id="2.170.130.10">
    <property type="entry name" value="TonB-dependent receptor, plug domain"/>
    <property type="match status" value="1"/>
</dbReference>
<dbReference type="PANTHER" id="PTHR32552:SF68">
    <property type="entry name" value="FERRICHROME OUTER MEMBRANE TRANSPORTER_PHAGE RECEPTOR"/>
    <property type="match status" value="1"/>
</dbReference>
<dbReference type="PROSITE" id="PS52016">
    <property type="entry name" value="TONB_DEPENDENT_REC_3"/>
    <property type="match status" value="1"/>
</dbReference>
<keyword evidence="7" id="KW-0408">Iron</keyword>
<keyword evidence="18" id="KW-1185">Reference proteome</keyword>
<dbReference type="Pfam" id="PF00593">
    <property type="entry name" value="TonB_dep_Rec_b-barrel"/>
    <property type="match status" value="1"/>
</dbReference>
<keyword evidence="2 12" id="KW-0813">Transport</keyword>
<comment type="subcellular location">
    <subcellularLocation>
        <location evidence="1 12">Cell outer membrane</location>
        <topology evidence="1 12">Multi-pass membrane protein</topology>
    </subcellularLocation>
</comment>
<comment type="caution">
    <text evidence="17">The sequence shown here is derived from an EMBL/GenBank/DDBJ whole genome shotgun (WGS) entry which is preliminary data.</text>
</comment>